<name>A0ABD5YYT8_9EURY</name>
<proteinExistence type="predicted"/>
<dbReference type="AlphaFoldDB" id="A0ABD5YYT8"/>
<dbReference type="EMBL" id="JBHTAX010000006">
    <property type="protein sequence ID" value="MFC7192955.1"/>
    <property type="molecule type" value="Genomic_DNA"/>
</dbReference>
<evidence type="ECO:0000313" key="2">
    <source>
        <dbReference type="Proteomes" id="UP001596417"/>
    </source>
</evidence>
<dbReference type="Proteomes" id="UP001596417">
    <property type="component" value="Unassembled WGS sequence"/>
</dbReference>
<reference evidence="1 2" key="1">
    <citation type="journal article" date="2019" name="Int. J. Syst. Evol. Microbiol.">
        <title>The Global Catalogue of Microorganisms (GCM) 10K type strain sequencing project: providing services to taxonomists for standard genome sequencing and annotation.</title>
        <authorList>
            <consortium name="The Broad Institute Genomics Platform"/>
            <consortium name="The Broad Institute Genome Sequencing Center for Infectious Disease"/>
            <person name="Wu L."/>
            <person name="Ma J."/>
        </authorList>
    </citation>
    <scope>NUCLEOTIDE SEQUENCE [LARGE SCALE GENOMIC DNA]</scope>
    <source>
        <strain evidence="1 2">RDMS1</strain>
    </source>
</reference>
<gene>
    <name evidence="1" type="ORF">ACFQL7_26305</name>
</gene>
<organism evidence="1 2">
    <name type="scientific">Halocatena marina</name>
    <dbReference type="NCBI Taxonomy" id="2934937"/>
    <lineage>
        <taxon>Archaea</taxon>
        <taxon>Methanobacteriati</taxon>
        <taxon>Methanobacteriota</taxon>
        <taxon>Stenosarchaea group</taxon>
        <taxon>Halobacteria</taxon>
        <taxon>Halobacteriales</taxon>
        <taxon>Natronomonadaceae</taxon>
        <taxon>Halocatena</taxon>
    </lineage>
</organism>
<dbReference type="RefSeq" id="WP_390206903.1">
    <property type="nucleotide sequence ID" value="NZ_JBHTAX010000006.1"/>
</dbReference>
<comment type="caution">
    <text evidence="1">The sequence shown here is derived from an EMBL/GenBank/DDBJ whole genome shotgun (WGS) entry which is preliminary data.</text>
</comment>
<protein>
    <submittedName>
        <fullName evidence="1">Uncharacterized protein</fullName>
    </submittedName>
</protein>
<accession>A0ABD5YYT8</accession>
<keyword evidence="2" id="KW-1185">Reference proteome</keyword>
<sequence>MGRFNDITLEELHEVCEQADGGSHENAFSRRSGVSRVIISIHSLSIPVLSRKPSAIGSIGSLKNRLSRLPTTVLGQRSLKTRIR</sequence>
<evidence type="ECO:0000313" key="1">
    <source>
        <dbReference type="EMBL" id="MFC7192955.1"/>
    </source>
</evidence>